<evidence type="ECO:0000313" key="1">
    <source>
        <dbReference type="EMBL" id="KAG5586453.1"/>
    </source>
</evidence>
<evidence type="ECO:0000313" key="2">
    <source>
        <dbReference type="Proteomes" id="UP000824120"/>
    </source>
</evidence>
<protein>
    <submittedName>
        <fullName evidence="1">Uncharacterized protein</fullName>
    </submittedName>
</protein>
<sequence length="63" mass="7265">MVESGAHAFKGLDAWIKILRVSLDSENDFQPRLLAWYRVVGTHPLLLHLCRFRARTVACTRDN</sequence>
<organism evidence="1 2">
    <name type="scientific">Solanum commersonii</name>
    <name type="common">Commerson's wild potato</name>
    <name type="synonym">Commerson's nightshade</name>
    <dbReference type="NCBI Taxonomy" id="4109"/>
    <lineage>
        <taxon>Eukaryota</taxon>
        <taxon>Viridiplantae</taxon>
        <taxon>Streptophyta</taxon>
        <taxon>Embryophyta</taxon>
        <taxon>Tracheophyta</taxon>
        <taxon>Spermatophyta</taxon>
        <taxon>Magnoliopsida</taxon>
        <taxon>eudicotyledons</taxon>
        <taxon>Gunneridae</taxon>
        <taxon>Pentapetalae</taxon>
        <taxon>asterids</taxon>
        <taxon>lamiids</taxon>
        <taxon>Solanales</taxon>
        <taxon>Solanaceae</taxon>
        <taxon>Solanoideae</taxon>
        <taxon>Solaneae</taxon>
        <taxon>Solanum</taxon>
    </lineage>
</organism>
<dbReference type="AlphaFoldDB" id="A0A9J5XFJ2"/>
<name>A0A9J5XFJ2_SOLCO</name>
<keyword evidence="2" id="KW-1185">Reference proteome</keyword>
<dbReference type="EMBL" id="JACXVP010000009">
    <property type="protein sequence ID" value="KAG5586453.1"/>
    <property type="molecule type" value="Genomic_DNA"/>
</dbReference>
<comment type="caution">
    <text evidence="1">The sequence shown here is derived from an EMBL/GenBank/DDBJ whole genome shotgun (WGS) entry which is preliminary data.</text>
</comment>
<dbReference type="Proteomes" id="UP000824120">
    <property type="component" value="Chromosome 9"/>
</dbReference>
<gene>
    <name evidence="1" type="ORF">H5410_046887</name>
</gene>
<proteinExistence type="predicted"/>
<reference evidence="1 2" key="1">
    <citation type="submission" date="2020-09" db="EMBL/GenBank/DDBJ databases">
        <title>De no assembly of potato wild relative species, Solanum commersonii.</title>
        <authorList>
            <person name="Cho K."/>
        </authorList>
    </citation>
    <scope>NUCLEOTIDE SEQUENCE [LARGE SCALE GENOMIC DNA]</scope>
    <source>
        <strain evidence="1">LZ3.2</strain>
        <tissue evidence="1">Leaf</tissue>
    </source>
</reference>
<accession>A0A9J5XFJ2</accession>